<organism evidence="3 4">
    <name type="scientific">Mucor saturninus</name>
    <dbReference type="NCBI Taxonomy" id="64648"/>
    <lineage>
        <taxon>Eukaryota</taxon>
        <taxon>Fungi</taxon>
        <taxon>Fungi incertae sedis</taxon>
        <taxon>Mucoromycota</taxon>
        <taxon>Mucoromycotina</taxon>
        <taxon>Mucoromycetes</taxon>
        <taxon>Mucorales</taxon>
        <taxon>Mucorineae</taxon>
        <taxon>Mucoraceae</taxon>
        <taxon>Mucor</taxon>
    </lineage>
</organism>
<dbReference type="InterPro" id="IPR000198">
    <property type="entry name" value="RhoGAP_dom"/>
</dbReference>
<evidence type="ECO:0000259" key="2">
    <source>
        <dbReference type="PROSITE" id="PS50238"/>
    </source>
</evidence>
<comment type="caution">
    <text evidence="3">The sequence shown here is derived from an EMBL/GenBank/DDBJ whole genome shotgun (WGS) entry which is preliminary data.</text>
</comment>
<sequence>MYTFDFAAQVSRICMDEIRKRGLKERKILRKSVPNSVLLLKVFRKQHCIGDDLAHVSIHSVATLMQDTLWCCQERIVPKKVWRVINYETCTLNDLSRYISKRCENLLVEILDFLVQVMRHKSSNEMDAYHLGEAMGKVTLGPAVCDPIIAEKAGHFLTRMIIEHSKTIHGEKQLLFRVDSGFAWPTTISTKPMNKSEAARAKAKSYNRHIHHIHQRNFDPLDMADSALYSLLEDDYPIEPPSEEEPYISIFSKTLHPSDALLSPILYRLMTAACSPVEPVPKDPFANSYLFDKTPIDHQIRVAFDDFMPLIQSSPSHYNHELMGDKSANNSKSHMKLINSSISHMKLMNLRKHNKPSGGEEDTAPVYQDDTNNDAESHMYSEYSSNSSSSNKPSKVKNMMKRVIKIGTITPTKKTIY</sequence>
<name>A0A8H7UYE0_9FUNG</name>
<evidence type="ECO:0000313" key="3">
    <source>
        <dbReference type="EMBL" id="KAG2203271.1"/>
    </source>
</evidence>
<dbReference type="OrthoDB" id="2360820at2759"/>
<dbReference type="EMBL" id="JAEPRD010000053">
    <property type="protein sequence ID" value="KAG2203271.1"/>
    <property type="molecule type" value="Genomic_DNA"/>
</dbReference>
<keyword evidence="4" id="KW-1185">Reference proteome</keyword>
<feature type="compositionally biased region" description="Low complexity" evidence="1">
    <location>
        <begin position="378"/>
        <end position="393"/>
    </location>
</feature>
<dbReference type="Gene3D" id="1.10.555.10">
    <property type="entry name" value="Rho GTPase activation protein"/>
    <property type="match status" value="1"/>
</dbReference>
<dbReference type="PROSITE" id="PS50238">
    <property type="entry name" value="RHOGAP"/>
    <property type="match status" value="1"/>
</dbReference>
<gene>
    <name evidence="3" type="ORF">INT47_000191</name>
</gene>
<feature type="domain" description="Rho-GAP" evidence="2">
    <location>
        <begin position="1"/>
        <end position="169"/>
    </location>
</feature>
<dbReference type="Proteomes" id="UP000603453">
    <property type="component" value="Unassembled WGS sequence"/>
</dbReference>
<dbReference type="GO" id="GO:0007165">
    <property type="term" value="P:signal transduction"/>
    <property type="evidence" value="ECO:0007669"/>
    <property type="project" value="InterPro"/>
</dbReference>
<dbReference type="SUPFAM" id="SSF48350">
    <property type="entry name" value="GTPase activation domain, GAP"/>
    <property type="match status" value="1"/>
</dbReference>
<evidence type="ECO:0000313" key="4">
    <source>
        <dbReference type="Proteomes" id="UP000603453"/>
    </source>
</evidence>
<protein>
    <recommendedName>
        <fullName evidence="2">Rho-GAP domain-containing protein</fullName>
    </recommendedName>
</protein>
<dbReference type="AlphaFoldDB" id="A0A8H7UYE0"/>
<dbReference type="InterPro" id="IPR008936">
    <property type="entry name" value="Rho_GTPase_activation_prot"/>
</dbReference>
<dbReference type="Pfam" id="PF00620">
    <property type="entry name" value="RhoGAP"/>
    <property type="match status" value="1"/>
</dbReference>
<proteinExistence type="predicted"/>
<feature type="region of interest" description="Disordered" evidence="1">
    <location>
        <begin position="352"/>
        <end position="397"/>
    </location>
</feature>
<reference evidence="3" key="1">
    <citation type="submission" date="2020-12" db="EMBL/GenBank/DDBJ databases">
        <title>Metabolic potential, ecology and presence of endohyphal bacteria is reflected in genomic diversity of Mucoromycotina.</title>
        <authorList>
            <person name="Muszewska A."/>
            <person name="Okrasinska A."/>
            <person name="Steczkiewicz K."/>
            <person name="Drgas O."/>
            <person name="Orlowska M."/>
            <person name="Perlinska-Lenart U."/>
            <person name="Aleksandrzak-Piekarczyk T."/>
            <person name="Szatraj K."/>
            <person name="Zielenkiewicz U."/>
            <person name="Pilsyk S."/>
            <person name="Malc E."/>
            <person name="Mieczkowski P."/>
            <person name="Kruszewska J.S."/>
            <person name="Biernat P."/>
            <person name="Pawlowska J."/>
        </authorList>
    </citation>
    <scope>NUCLEOTIDE SEQUENCE</scope>
    <source>
        <strain evidence="3">WA0000017839</strain>
    </source>
</reference>
<accession>A0A8H7UYE0</accession>
<evidence type="ECO:0000256" key="1">
    <source>
        <dbReference type="SAM" id="MobiDB-lite"/>
    </source>
</evidence>